<evidence type="ECO:0000313" key="4">
    <source>
        <dbReference type="Proteomes" id="UP000219799"/>
    </source>
</evidence>
<feature type="coiled-coil region" evidence="1">
    <location>
        <begin position="24"/>
        <end position="56"/>
    </location>
</feature>
<dbReference type="InterPro" id="IPR019129">
    <property type="entry name" value="Folate-sensitive_fs_Fra10Ac1"/>
</dbReference>
<evidence type="ECO:0000256" key="2">
    <source>
        <dbReference type="SAM" id="MobiDB-lite"/>
    </source>
</evidence>
<gene>
    <name evidence="3" type="primary">PmlGA01_010017200</name>
    <name evidence="3" type="ORF">PMLGA01_010017200</name>
</gene>
<feature type="compositionally biased region" description="Basic and acidic residues" evidence="2">
    <location>
        <begin position="205"/>
        <end position="236"/>
    </location>
</feature>
<dbReference type="Pfam" id="PF09725">
    <property type="entry name" value="Fra10Ac1"/>
    <property type="match status" value="1"/>
</dbReference>
<feature type="region of interest" description="Disordered" evidence="2">
    <location>
        <begin position="192"/>
        <end position="248"/>
    </location>
</feature>
<keyword evidence="1" id="KW-0175">Coiled coil</keyword>
<dbReference type="Proteomes" id="UP000219799">
    <property type="component" value="Chromosome 1"/>
</dbReference>
<protein>
    <recommendedName>
        <fullName evidence="5">Protein FRA10AC1</fullName>
    </recommendedName>
</protein>
<dbReference type="EMBL" id="LT594489">
    <property type="protein sequence ID" value="SBT74775.1"/>
    <property type="molecule type" value="Genomic_DNA"/>
</dbReference>
<organism evidence="3 4">
    <name type="scientific">Plasmodium malariae</name>
    <dbReference type="NCBI Taxonomy" id="5858"/>
    <lineage>
        <taxon>Eukaryota</taxon>
        <taxon>Sar</taxon>
        <taxon>Alveolata</taxon>
        <taxon>Apicomplexa</taxon>
        <taxon>Aconoidasida</taxon>
        <taxon>Haemosporida</taxon>
        <taxon>Plasmodiidae</taxon>
        <taxon>Plasmodium</taxon>
        <taxon>Plasmodium (Plasmodium)</taxon>
    </lineage>
</organism>
<dbReference type="VEuPathDB" id="PlasmoDB:PmUG01_01026100"/>
<dbReference type="AlphaFoldDB" id="A0A1C3KLI0"/>
<evidence type="ECO:0000256" key="1">
    <source>
        <dbReference type="SAM" id="Coils"/>
    </source>
</evidence>
<evidence type="ECO:0000313" key="3">
    <source>
        <dbReference type="EMBL" id="SBT74775.1"/>
    </source>
</evidence>
<accession>A0A1C3KLI0</accession>
<proteinExistence type="predicted"/>
<sequence>MSYVDLSGYKIPKNVFDALCPFERHKLMMSLRLLEKEKKENKNEQYLNDYDILKKKYNFIHDVSNEKNSLLQRYYNSICNKYVICDLTKYKETKIGLRWRTEEEIINGKGHIICSSKKCNNTDLKTYEFLFQYVEGEITKEVIKTDILPYMCVNFQVFVHLYVFTNVKVRACMDCAYKLHYKKIKKYLKKKEKKKLSREHRKKEKDRERNKEVQKEKDKEKENRKKRNKNEDRSSESNHSLSMPPENRSILKEKKIYYVKKKLEKISLKNKEDKNEENIHFHDLLF</sequence>
<name>A0A1C3KLI0_PLAMA</name>
<reference evidence="3 4" key="1">
    <citation type="submission" date="2016-06" db="EMBL/GenBank/DDBJ databases">
        <authorList>
            <consortium name="Pathogen Informatics"/>
        </authorList>
    </citation>
    <scope>NUCLEOTIDE SEQUENCE [LARGE SCALE GENOMIC DNA]</scope>
    <source>
        <strain evidence="3">PmlGA01</strain>
    </source>
</reference>
<evidence type="ECO:0008006" key="5">
    <source>
        <dbReference type="Google" id="ProtNLM"/>
    </source>
</evidence>
<feature type="compositionally biased region" description="Basic residues" evidence="2">
    <location>
        <begin position="192"/>
        <end position="204"/>
    </location>
</feature>